<organism evidence="1">
    <name type="scientific">Skeletonema marinoi</name>
    <dbReference type="NCBI Taxonomy" id="267567"/>
    <lineage>
        <taxon>Eukaryota</taxon>
        <taxon>Sar</taxon>
        <taxon>Stramenopiles</taxon>
        <taxon>Ochrophyta</taxon>
        <taxon>Bacillariophyta</taxon>
        <taxon>Coscinodiscophyceae</taxon>
        <taxon>Thalassiosirophycidae</taxon>
        <taxon>Thalassiosirales</taxon>
        <taxon>Skeletonemataceae</taxon>
        <taxon>Skeletonema</taxon>
        <taxon>Skeletonema marinoi-dohrnii complex</taxon>
    </lineage>
</organism>
<gene>
    <name evidence="1" type="ORF">SMAR0320_LOCUS1449</name>
</gene>
<sequence length="133" mass="15983">MVDDDLDDDDAYFLDLMYRFDDETVILKRIREHETFKQFRAHAKKGYSKLTADQIDKALDINVVKWNQFHMQLMQSVADNRASNKTNASRHTISWIRLCGYYVNFINEEMGNNYWRVLFRLVHLFIHELSQCQ</sequence>
<dbReference type="AlphaFoldDB" id="A0A7S2KDG5"/>
<name>A0A7S2KDG5_9STRA</name>
<dbReference type="EMBL" id="HBGZ01002051">
    <property type="protein sequence ID" value="CAD9573697.1"/>
    <property type="molecule type" value="Transcribed_RNA"/>
</dbReference>
<accession>A0A7S2KDG5</accession>
<evidence type="ECO:0000313" key="1">
    <source>
        <dbReference type="EMBL" id="CAD9573697.1"/>
    </source>
</evidence>
<reference evidence="1" key="1">
    <citation type="submission" date="2021-01" db="EMBL/GenBank/DDBJ databases">
        <authorList>
            <person name="Corre E."/>
            <person name="Pelletier E."/>
            <person name="Niang G."/>
            <person name="Scheremetjew M."/>
            <person name="Finn R."/>
            <person name="Kale V."/>
            <person name="Holt S."/>
            <person name="Cochrane G."/>
            <person name="Meng A."/>
            <person name="Brown T."/>
            <person name="Cohen L."/>
        </authorList>
    </citation>
    <scope>NUCLEOTIDE SEQUENCE</scope>
    <source>
        <strain evidence="1">SM1012Den-03</strain>
    </source>
</reference>
<proteinExistence type="predicted"/>
<protein>
    <submittedName>
        <fullName evidence="1">Uncharacterized protein</fullName>
    </submittedName>
</protein>